<dbReference type="Proteomes" id="UP000596742">
    <property type="component" value="Unassembled WGS sequence"/>
</dbReference>
<feature type="signal peptide" evidence="3">
    <location>
        <begin position="1"/>
        <end position="19"/>
    </location>
</feature>
<evidence type="ECO:0000313" key="5">
    <source>
        <dbReference type="Proteomes" id="UP000596742"/>
    </source>
</evidence>
<protein>
    <submittedName>
        <fullName evidence="4">Deoxyribonuclease II</fullName>
        <ecNumber evidence="4">3.1.22.1</ecNumber>
    </submittedName>
</protein>
<dbReference type="EMBL" id="UYJE01004980">
    <property type="protein sequence ID" value="VDI32994.1"/>
    <property type="molecule type" value="Genomic_DNA"/>
</dbReference>
<evidence type="ECO:0000256" key="3">
    <source>
        <dbReference type="SAM" id="SignalP"/>
    </source>
</evidence>
<dbReference type="CDD" id="cd09121">
    <property type="entry name" value="PLDc_DNaseII_2"/>
    <property type="match status" value="1"/>
</dbReference>
<accession>A0A8B6ECF8</accession>
<dbReference type="PANTHER" id="PTHR10858">
    <property type="entry name" value="DEOXYRIBONUCLEASE II"/>
    <property type="match status" value="1"/>
</dbReference>
<gene>
    <name evidence="4" type="ORF">MGAL_10B067818</name>
</gene>
<proteinExistence type="inferred from homology"/>
<dbReference type="Pfam" id="PF03265">
    <property type="entry name" value="DNase_II"/>
    <property type="match status" value="1"/>
</dbReference>
<feature type="chain" id="PRO_5032889648" evidence="3">
    <location>
        <begin position="20"/>
        <end position="355"/>
    </location>
</feature>
<dbReference type="GO" id="GO:0006309">
    <property type="term" value="P:apoptotic DNA fragmentation"/>
    <property type="evidence" value="ECO:0007669"/>
    <property type="project" value="TreeGrafter"/>
</dbReference>
<organism evidence="4 5">
    <name type="scientific">Mytilus galloprovincialis</name>
    <name type="common">Mediterranean mussel</name>
    <dbReference type="NCBI Taxonomy" id="29158"/>
    <lineage>
        <taxon>Eukaryota</taxon>
        <taxon>Metazoa</taxon>
        <taxon>Spiralia</taxon>
        <taxon>Lophotrochozoa</taxon>
        <taxon>Mollusca</taxon>
        <taxon>Bivalvia</taxon>
        <taxon>Autobranchia</taxon>
        <taxon>Pteriomorphia</taxon>
        <taxon>Mytilida</taxon>
        <taxon>Mytiloidea</taxon>
        <taxon>Mytilidae</taxon>
        <taxon>Mytilinae</taxon>
        <taxon>Mytilus</taxon>
    </lineage>
</organism>
<reference evidence="4" key="1">
    <citation type="submission" date="2018-11" db="EMBL/GenBank/DDBJ databases">
        <authorList>
            <person name="Alioto T."/>
            <person name="Alioto T."/>
        </authorList>
    </citation>
    <scope>NUCLEOTIDE SEQUENCE</scope>
</reference>
<evidence type="ECO:0000313" key="4">
    <source>
        <dbReference type="EMBL" id="VDI32994.1"/>
    </source>
</evidence>
<dbReference type="InterPro" id="IPR004947">
    <property type="entry name" value="DNase_II"/>
</dbReference>
<comment type="similarity">
    <text evidence="1">Belongs to the DNase II family.</text>
</comment>
<dbReference type="AlphaFoldDB" id="A0A8B6ECF8"/>
<keyword evidence="2 4" id="KW-0378">Hydrolase</keyword>
<evidence type="ECO:0000256" key="1">
    <source>
        <dbReference type="ARBA" id="ARBA00007527"/>
    </source>
</evidence>
<sequence>MSTSIGILVFCINICLSFGLQCLDQDGSPVDWYILYKLPKISDSQNPVVHNGTAFYYMDENTPYWKLSDKGMTDTNHAVYNTLQQIYNSKNDSIFYMMYNDEPPHTRGSLTHGHTKGAVGFDKTDGFWLVHSTPKFPYPKSEGYTFPHNGDVYGQTFLCVSMNYDLLDILGSVFLYSYPTVYDYQIPNSYFQENPNMVSILTGRQNRVKQEPWFDETLLLSKGRHNFRSFAKSAEFHKDLYDGWLSSRLKYELLVETWQNGRGDIGSNCTVGYKVFNIQEITFKDTESVQFSTHKDHSKWAVSRPGGNWVCIGDINRQDTQFKRGGGQVCFQNSHVWTAFVNLVTDYDTCSPLNG</sequence>
<keyword evidence="3" id="KW-0732">Signal</keyword>
<dbReference type="CDD" id="cd09120">
    <property type="entry name" value="PLDc_DNaseII_1"/>
    <property type="match status" value="1"/>
</dbReference>
<evidence type="ECO:0000256" key="2">
    <source>
        <dbReference type="ARBA" id="ARBA00022801"/>
    </source>
</evidence>
<keyword evidence="5" id="KW-1185">Reference proteome</keyword>
<comment type="caution">
    <text evidence="4">The sequence shown here is derived from an EMBL/GenBank/DDBJ whole genome shotgun (WGS) entry which is preliminary data.</text>
</comment>
<dbReference type="EC" id="3.1.22.1" evidence="4"/>
<dbReference type="GO" id="GO:0004531">
    <property type="term" value="F:deoxyribonuclease II activity"/>
    <property type="evidence" value="ECO:0007669"/>
    <property type="project" value="UniProtKB-EC"/>
</dbReference>
<name>A0A8B6ECF8_MYTGA</name>
<dbReference type="OrthoDB" id="10261598at2759"/>
<dbReference type="PANTHER" id="PTHR10858:SF23">
    <property type="entry name" value="DEOXYRIBONUCLEASE II"/>
    <property type="match status" value="1"/>
</dbReference>